<protein>
    <submittedName>
        <fullName evidence="2">Uncharacterized protein</fullName>
    </submittedName>
</protein>
<name>A0ABQ9G1B0_9NEOP</name>
<accession>A0ABQ9G1B0</accession>
<evidence type="ECO:0000313" key="2">
    <source>
        <dbReference type="EMBL" id="KAJ8865953.1"/>
    </source>
</evidence>
<proteinExistence type="predicted"/>
<keyword evidence="3" id="KW-1185">Reference proteome</keyword>
<feature type="compositionally biased region" description="Polar residues" evidence="1">
    <location>
        <begin position="756"/>
        <end position="768"/>
    </location>
</feature>
<reference evidence="2 3" key="1">
    <citation type="submission" date="2023-02" db="EMBL/GenBank/DDBJ databases">
        <title>LHISI_Scaffold_Assembly.</title>
        <authorList>
            <person name="Stuart O.P."/>
            <person name="Cleave R."/>
            <person name="Magrath M.J.L."/>
            <person name="Mikheyev A.S."/>
        </authorList>
    </citation>
    <scope>NUCLEOTIDE SEQUENCE [LARGE SCALE GENOMIC DNA]</scope>
    <source>
        <strain evidence="2">Daus_M_001</strain>
        <tissue evidence="2">Leg muscle</tissue>
    </source>
</reference>
<dbReference type="EMBL" id="JARBHB010000017">
    <property type="protein sequence ID" value="KAJ8865953.1"/>
    <property type="molecule type" value="Genomic_DNA"/>
</dbReference>
<evidence type="ECO:0000313" key="3">
    <source>
        <dbReference type="Proteomes" id="UP001159363"/>
    </source>
</evidence>
<organism evidence="2 3">
    <name type="scientific">Dryococelus australis</name>
    <dbReference type="NCBI Taxonomy" id="614101"/>
    <lineage>
        <taxon>Eukaryota</taxon>
        <taxon>Metazoa</taxon>
        <taxon>Ecdysozoa</taxon>
        <taxon>Arthropoda</taxon>
        <taxon>Hexapoda</taxon>
        <taxon>Insecta</taxon>
        <taxon>Pterygota</taxon>
        <taxon>Neoptera</taxon>
        <taxon>Polyneoptera</taxon>
        <taxon>Phasmatodea</taxon>
        <taxon>Verophasmatodea</taxon>
        <taxon>Anareolatae</taxon>
        <taxon>Phasmatidae</taxon>
        <taxon>Eurycanthinae</taxon>
        <taxon>Dryococelus</taxon>
    </lineage>
</organism>
<gene>
    <name evidence="2" type="ORF">PR048_033477</name>
</gene>
<sequence length="804" mass="88520">MVPANGESQNANARRTSKVDEMLCTVGCRQIHIAFRDCKLENVVLNEQLLSVEFQRYSKRSALTGVRLDYSIYTFIDSSVIGIACDQCFQDVTYIRNTISEQGGGGIALVVRLLASHLGEPGSIPRAYATRFSHVGIKPDDAAGRRVFWGCPISPAVSFRCCSPYSPPFTLIGSQYLDVKSHPNLLTHATYFGNTARRFRPMHVAAMAHLKHAAKSPSSVPRFQPLNAERNLQSRAEQTAEHVLTYAARDTVLISSQADRLSPEAILSNLVEDGGGRGHSFPPVILDLWNFCNTLEMSCFLERHSTEELSKSQTSLLLFASTVARLLSLGTQPLIQSSTQLPARRPAAIFIVLTVTISNVQRTPSHAERTSRALREIWAALNNEVLGADMDKMRRLVTVTLNCYYWLKGSFTSCHKYSQPFRDVSSTHNTLERSLLQENNANFANYFVYIVANFTGRMPDIVPVDYKSARITDEQPIAMPIPASEMAGIQLDGSTTTTEVARFQCLSNHCSKLELIIFCCIYAASTQYYQSNITSIVASLIRSRRHSNRYANALTSAKCLCKHPGIRGQRRARLPMNNSSIFFTNVRSAVESLAKTGGTSLCSTGDNSRYVAVNSYAYVLLPADKRVRPVRQPTATLLLLGRRKILVGVGAVLSDCRVIVNPALVRCARRQTDRFSREGPMSGKHCLRAAGDSSAAAAVPRSDTSWLFSLACRDGHVSLYSYASEKDLTDAIKQNKPKKLLASHHGEPVEAVPDNATGSAGSSPTSPRFTLIGSQDPAVKSHLTLSTQLFTRRSSSESTIRPHL</sequence>
<feature type="region of interest" description="Disordered" evidence="1">
    <location>
        <begin position="739"/>
        <end position="771"/>
    </location>
</feature>
<dbReference type="Proteomes" id="UP001159363">
    <property type="component" value="Chromosome 16"/>
</dbReference>
<evidence type="ECO:0000256" key="1">
    <source>
        <dbReference type="SAM" id="MobiDB-lite"/>
    </source>
</evidence>
<comment type="caution">
    <text evidence="2">The sequence shown here is derived from an EMBL/GenBank/DDBJ whole genome shotgun (WGS) entry which is preliminary data.</text>
</comment>